<organism evidence="1 2">
    <name type="scientific">Brassicogethes aeneus</name>
    <name type="common">Rape pollen beetle</name>
    <name type="synonym">Meligethes aeneus</name>
    <dbReference type="NCBI Taxonomy" id="1431903"/>
    <lineage>
        <taxon>Eukaryota</taxon>
        <taxon>Metazoa</taxon>
        <taxon>Ecdysozoa</taxon>
        <taxon>Arthropoda</taxon>
        <taxon>Hexapoda</taxon>
        <taxon>Insecta</taxon>
        <taxon>Pterygota</taxon>
        <taxon>Neoptera</taxon>
        <taxon>Endopterygota</taxon>
        <taxon>Coleoptera</taxon>
        <taxon>Polyphaga</taxon>
        <taxon>Cucujiformia</taxon>
        <taxon>Nitidulidae</taxon>
        <taxon>Meligethinae</taxon>
        <taxon>Brassicogethes</taxon>
    </lineage>
</organism>
<dbReference type="EMBL" id="OV121133">
    <property type="protein sequence ID" value="CAH0550780.1"/>
    <property type="molecule type" value="Genomic_DNA"/>
</dbReference>
<keyword evidence="2" id="KW-1185">Reference proteome</keyword>
<dbReference type="PANTHER" id="PTHR31434">
    <property type="entry name" value="S PHASE CYCLIN A-ASSOCIATED PROTEIN IN THE ENDOPLASMIC RETICULUM"/>
    <property type="match status" value="1"/>
</dbReference>
<dbReference type="PANTHER" id="PTHR31434:SF2">
    <property type="entry name" value="S PHASE CYCLIN A-ASSOCIATED PROTEIN IN THE ENDOPLASMIC RETICULUM"/>
    <property type="match status" value="1"/>
</dbReference>
<sequence length="258" mass="28700">MRERSAGVANKRVKTDKERYEYKVRKAISLLISTLHGTELLGCVSMLYGSLLPPDSTPRVEGQLPPSIPDPCLSLATATFILLRRVAELDLNKFQEVLGAEGISLQFRHIANHLIWCCSSPNITSSRDKIETEKLYQDLLHQVIAVTGYFAVENMENQMLLVSGQSPSVLQQLCSLPFPYFSVEELSKVLYPSLLACCVGNQHTTAILKQELSYECEKQVRTHGLDYGRTDPATHAQSANIPAPLLSTQKPQYVPVGR</sequence>
<gene>
    <name evidence="1" type="ORF">MELIAE_LOCUS3520</name>
</gene>
<dbReference type="OrthoDB" id="71500at2759"/>
<proteinExistence type="predicted"/>
<evidence type="ECO:0000313" key="2">
    <source>
        <dbReference type="Proteomes" id="UP001154078"/>
    </source>
</evidence>
<dbReference type="AlphaFoldDB" id="A0A9P0AXS0"/>
<dbReference type="Proteomes" id="UP001154078">
    <property type="component" value="Chromosome 2"/>
</dbReference>
<accession>A0A9P0AXS0</accession>
<protein>
    <submittedName>
        <fullName evidence="1">Uncharacterized protein</fullName>
    </submittedName>
</protein>
<evidence type="ECO:0000313" key="1">
    <source>
        <dbReference type="EMBL" id="CAH0550780.1"/>
    </source>
</evidence>
<name>A0A9P0AXS0_BRAAE</name>
<reference evidence="1" key="1">
    <citation type="submission" date="2021-12" db="EMBL/GenBank/DDBJ databases">
        <authorList>
            <person name="King R."/>
        </authorList>
    </citation>
    <scope>NUCLEOTIDE SEQUENCE</scope>
</reference>